<name>A0A4U1J6W9_9BACT</name>
<dbReference type="Proteomes" id="UP000309215">
    <property type="component" value="Unassembled WGS sequence"/>
</dbReference>
<sequence>MTYALFVNVLERDEESVVRNAKQPENRAAQCIRSYVDAAYVVEPPFEDWETNLYGRGGAAPGALFVPRCRRARSRAARSTPDPLRHSSRRSRRRDLPAASSLTATRACC</sequence>
<dbReference type="InterPro" id="IPR056094">
    <property type="entry name" value="DUF7677"/>
</dbReference>
<gene>
    <name evidence="3" type="ORF">E8A74_27330</name>
</gene>
<evidence type="ECO:0000256" key="1">
    <source>
        <dbReference type="SAM" id="MobiDB-lite"/>
    </source>
</evidence>
<reference evidence="3 4" key="1">
    <citation type="submission" date="2019-04" db="EMBL/GenBank/DDBJ databases">
        <authorList>
            <person name="Li Y."/>
            <person name="Wang J."/>
        </authorList>
    </citation>
    <scope>NUCLEOTIDE SEQUENCE [LARGE SCALE GENOMIC DNA]</scope>
    <source>
        <strain evidence="3 4">DSM 14668</strain>
    </source>
</reference>
<evidence type="ECO:0000259" key="2">
    <source>
        <dbReference type="Pfam" id="PF24725"/>
    </source>
</evidence>
<dbReference type="AlphaFoldDB" id="A0A4U1J6W9"/>
<evidence type="ECO:0000313" key="4">
    <source>
        <dbReference type="Proteomes" id="UP000309215"/>
    </source>
</evidence>
<dbReference type="Pfam" id="PF24725">
    <property type="entry name" value="DUF7677"/>
    <property type="match status" value="1"/>
</dbReference>
<feature type="region of interest" description="Disordered" evidence="1">
    <location>
        <begin position="72"/>
        <end position="109"/>
    </location>
</feature>
<organism evidence="3 4">
    <name type="scientific">Polyangium fumosum</name>
    <dbReference type="NCBI Taxonomy" id="889272"/>
    <lineage>
        <taxon>Bacteria</taxon>
        <taxon>Pseudomonadati</taxon>
        <taxon>Myxococcota</taxon>
        <taxon>Polyangia</taxon>
        <taxon>Polyangiales</taxon>
        <taxon>Polyangiaceae</taxon>
        <taxon>Polyangium</taxon>
    </lineage>
</organism>
<feature type="domain" description="DUF7677" evidence="2">
    <location>
        <begin position="2"/>
        <end position="54"/>
    </location>
</feature>
<dbReference type="RefSeq" id="WP_136932027.1">
    <property type="nucleotide sequence ID" value="NZ_SSMQ01000032.1"/>
</dbReference>
<dbReference type="EMBL" id="SSMQ01000032">
    <property type="protein sequence ID" value="TKD03047.1"/>
    <property type="molecule type" value="Genomic_DNA"/>
</dbReference>
<comment type="caution">
    <text evidence="3">The sequence shown here is derived from an EMBL/GenBank/DDBJ whole genome shotgun (WGS) entry which is preliminary data.</text>
</comment>
<proteinExistence type="predicted"/>
<protein>
    <recommendedName>
        <fullName evidence="2">DUF7677 domain-containing protein</fullName>
    </recommendedName>
</protein>
<dbReference type="OrthoDB" id="670500at2"/>
<keyword evidence="4" id="KW-1185">Reference proteome</keyword>
<accession>A0A4U1J6W9</accession>
<evidence type="ECO:0000313" key="3">
    <source>
        <dbReference type="EMBL" id="TKD03047.1"/>
    </source>
</evidence>